<dbReference type="SUPFAM" id="SSF52821">
    <property type="entry name" value="Rhodanese/Cell cycle control phosphatase"/>
    <property type="match status" value="2"/>
</dbReference>
<dbReference type="Gene3D" id="3.40.250.10">
    <property type="entry name" value="Rhodanese-like domain"/>
    <property type="match status" value="2"/>
</dbReference>
<dbReference type="PANTHER" id="PTHR43084">
    <property type="entry name" value="PERSULFIDE DIOXYGENASE ETHE1"/>
    <property type="match status" value="1"/>
</dbReference>
<dbReference type="Proteomes" id="UP000074119">
    <property type="component" value="Chromosome"/>
</dbReference>
<dbReference type="STRING" id="1470434.AZF00_08575"/>
<dbReference type="PROSITE" id="PS50206">
    <property type="entry name" value="RHODANESE_3"/>
    <property type="match status" value="2"/>
</dbReference>
<dbReference type="GO" id="GO:0016740">
    <property type="term" value="F:transferase activity"/>
    <property type="evidence" value="ECO:0007669"/>
    <property type="project" value="UniProtKB-KW"/>
</dbReference>
<organism evidence="3 4">
    <name type="scientific">Zhongshania aliphaticivorans</name>
    <dbReference type="NCBI Taxonomy" id="1470434"/>
    <lineage>
        <taxon>Bacteria</taxon>
        <taxon>Pseudomonadati</taxon>
        <taxon>Pseudomonadota</taxon>
        <taxon>Gammaproteobacteria</taxon>
        <taxon>Cellvibrionales</taxon>
        <taxon>Spongiibacteraceae</taxon>
        <taxon>Zhongshania</taxon>
    </lineage>
</organism>
<dbReference type="GO" id="GO:0046872">
    <property type="term" value="F:metal ion binding"/>
    <property type="evidence" value="ECO:0007669"/>
    <property type="project" value="UniProtKB-KW"/>
</dbReference>
<dbReference type="PANTHER" id="PTHR43084:SF1">
    <property type="entry name" value="PERSULFIDE DIOXYGENASE ETHE1, MITOCHONDRIAL"/>
    <property type="match status" value="1"/>
</dbReference>
<dbReference type="InterPro" id="IPR036866">
    <property type="entry name" value="RibonucZ/Hydroxyglut_hydro"/>
</dbReference>
<dbReference type="RefSeq" id="WP_008247970.1">
    <property type="nucleotide sequence ID" value="NZ_CP014544.1"/>
</dbReference>
<sequence length="455" mass="49586">MQLKRLETPGIAHYAYLLADGGEAVIVDPRRDIGEYLDAARDMGTRVKYVLETHRQEDFVMGSAYLAEQTGARIVNSGHKLFGHGDVQLDDNETLSVGRLTVQALHTPGHTPESTCYAVYSPQNKNSPWCVFTGDTLFFGTTGRTDLPDENASIENAALLHDSVHEKIFDLGDTALILPAHGPGSVCGSGMADRSYSTIGDEKQYNEVFTLSREEFSKKKGGERLSRPPYFRHMEKVNLQGGIKSQFQPNSVQILNAAEFANQSGGELIIDTRDPEGFAGGHIDNAHSIWLGGLSVFGGWIGNEHVPIYLLTERQADIDIAAMHLSRIGIDNIRAGLAGGFGKWRSSGLPIQMSGTISPRDLSANLERYQILDVREIDEYDAGHIPNATHMFVGSLEAQLGKLPFDKEKPVVVTCGVGHRASLGVSILLRAGYKSVINLIGGMSAWKAIDLPTQN</sequence>
<reference evidence="3 4" key="1">
    <citation type="submission" date="2015-12" db="EMBL/GenBank/DDBJ databases">
        <authorList>
            <person name="Shamseldin A."/>
            <person name="Moawad H."/>
            <person name="Abd El-Rahim W.M."/>
            <person name="Sadowsky M.J."/>
        </authorList>
    </citation>
    <scope>NUCLEOTIDE SEQUENCE [LARGE SCALE GENOMIC DNA]</scope>
    <source>
        <strain evidence="3 4">SM2</strain>
    </source>
</reference>
<dbReference type="GO" id="GO:0006749">
    <property type="term" value="P:glutathione metabolic process"/>
    <property type="evidence" value="ECO:0007669"/>
    <property type="project" value="InterPro"/>
</dbReference>
<feature type="domain" description="Rhodanese" evidence="2">
    <location>
        <begin position="365"/>
        <end position="455"/>
    </location>
</feature>
<evidence type="ECO:0000256" key="1">
    <source>
        <dbReference type="ARBA" id="ARBA00022723"/>
    </source>
</evidence>
<accession>A0A127M566</accession>
<dbReference type="InterPro" id="IPR001279">
    <property type="entry name" value="Metallo-B-lactamas"/>
</dbReference>
<dbReference type="KEGG" id="zal:AZF00_08575"/>
<dbReference type="InterPro" id="IPR051682">
    <property type="entry name" value="Mito_Persulfide_Diox"/>
</dbReference>
<dbReference type="Pfam" id="PF00581">
    <property type="entry name" value="Rhodanese"/>
    <property type="match status" value="2"/>
</dbReference>
<gene>
    <name evidence="3" type="ORF">AZF00_08575</name>
</gene>
<dbReference type="SUPFAM" id="SSF56281">
    <property type="entry name" value="Metallo-hydrolase/oxidoreductase"/>
    <property type="match status" value="1"/>
</dbReference>
<dbReference type="SMART" id="SM00450">
    <property type="entry name" value="RHOD"/>
    <property type="match status" value="2"/>
</dbReference>
<evidence type="ECO:0000313" key="4">
    <source>
        <dbReference type="Proteomes" id="UP000074119"/>
    </source>
</evidence>
<dbReference type="GO" id="GO:0070813">
    <property type="term" value="P:hydrogen sulfide metabolic process"/>
    <property type="evidence" value="ECO:0007669"/>
    <property type="project" value="TreeGrafter"/>
</dbReference>
<dbReference type="InterPro" id="IPR036873">
    <property type="entry name" value="Rhodanese-like_dom_sf"/>
</dbReference>
<dbReference type="InterPro" id="IPR001763">
    <property type="entry name" value="Rhodanese-like_dom"/>
</dbReference>
<dbReference type="AlphaFoldDB" id="A0A127M566"/>
<dbReference type="GO" id="GO:0050313">
    <property type="term" value="F:sulfur dioxygenase activity"/>
    <property type="evidence" value="ECO:0007669"/>
    <property type="project" value="InterPro"/>
</dbReference>
<feature type="domain" description="Rhodanese" evidence="2">
    <location>
        <begin position="263"/>
        <end position="353"/>
    </location>
</feature>
<keyword evidence="3" id="KW-0808">Transferase</keyword>
<dbReference type="Gene3D" id="3.60.15.10">
    <property type="entry name" value="Ribonuclease Z/Hydroxyacylglutathione hydrolase-like"/>
    <property type="match status" value="1"/>
</dbReference>
<evidence type="ECO:0000259" key="2">
    <source>
        <dbReference type="PROSITE" id="PS50206"/>
    </source>
</evidence>
<dbReference type="CDD" id="cd00158">
    <property type="entry name" value="RHOD"/>
    <property type="match status" value="1"/>
</dbReference>
<dbReference type="CDD" id="cd07724">
    <property type="entry name" value="POD-like_MBL-fold"/>
    <property type="match status" value="1"/>
</dbReference>
<dbReference type="EMBL" id="CP014544">
    <property type="protein sequence ID" value="AMO68357.1"/>
    <property type="molecule type" value="Genomic_DNA"/>
</dbReference>
<keyword evidence="1" id="KW-0479">Metal-binding</keyword>
<protein>
    <submittedName>
        <fullName evidence="3">Sulfurtransferase</fullName>
    </submittedName>
</protein>
<evidence type="ECO:0000313" key="3">
    <source>
        <dbReference type="EMBL" id="AMO68357.1"/>
    </source>
</evidence>
<proteinExistence type="predicted"/>
<dbReference type="Pfam" id="PF00753">
    <property type="entry name" value="Lactamase_B"/>
    <property type="match status" value="1"/>
</dbReference>
<name>A0A127M566_9GAMM</name>
<dbReference type="SMART" id="SM00849">
    <property type="entry name" value="Lactamase_B"/>
    <property type="match status" value="1"/>
</dbReference>
<dbReference type="InterPro" id="IPR044528">
    <property type="entry name" value="POD-like_MBL-fold"/>
</dbReference>